<evidence type="ECO:0000313" key="10">
    <source>
        <dbReference type="EMBL" id="QXJ19853.1"/>
    </source>
</evidence>
<dbReference type="Pfam" id="PF00528">
    <property type="entry name" value="BPD_transp_1"/>
    <property type="match status" value="1"/>
</dbReference>
<keyword evidence="11" id="KW-1185">Reference proteome</keyword>
<keyword evidence="6 7" id="KW-0472">Membrane</keyword>
<dbReference type="SUPFAM" id="SSF161098">
    <property type="entry name" value="MetI-like"/>
    <property type="match status" value="1"/>
</dbReference>
<sequence>MTSVAPAPSGAGPGGPSRRAGGTGRWAAPRARRRRRLQVLAFLSPWLAGFGLFFAYPLAATVYFSFTRYNLFTLEYVGLDNYRFLLNDGDAATAMRNTLWLVAIVVPLRVLFGLGVAQLLTRIRRGGNLLRSVFYLPYLIPPVSATVAFVFVLNPGTGPFPTITRRLGFTLPDFFNDAAWAKPGLGLLGLWAVGDVMIILLAALLNVPKSLYEAASIDGAGPWARFRHITLPTVSPVLAFAAVTGVIQTLQYFTQAMVAAKVASGRADLAGTHFAPGYPGGSTLTFPQWLYDEGFRQFNMGYACVLALVMFVLAMAFTLVLLRQFRAFAGEEAS</sequence>
<reference evidence="10" key="1">
    <citation type="submission" date="2020-07" db="EMBL/GenBank/DDBJ databases">
        <authorList>
            <person name="Tarantini F.S."/>
            <person name="Hong K.W."/>
            <person name="Chan K.G."/>
        </authorList>
    </citation>
    <scope>NUCLEOTIDE SEQUENCE</scope>
    <source>
        <strain evidence="10">32-07</strain>
    </source>
</reference>
<feature type="transmembrane region" description="Helical" evidence="7">
    <location>
        <begin position="185"/>
        <end position="207"/>
    </location>
</feature>
<dbReference type="Gene3D" id="1.10.3720.10">
    <property type="entry name" value="MetI-like"/>
    <property type="match status" value="1"/>
</dbReference>
<keyword evidence="4 7" id="KW-0812">Transmembrane</keyword>
<organism evidence="10 11">
    <name type="scientific">Actinomadura graeca</name>
    <dbReference type="NCBI Taxonomy" id="2750812"/>
    <lineage>
        <taxon>Bacteria</taxon>
        <taxon>Bacillati</taxon>
        <taxon>Actinomycetota</taxon>
        <taxon>Actinomycetes</taxon>
        <taxon>Streptosporangiales</taxon>
        <taxon>Thermomonosporaceae</taxon>
        <taxon>Actinomadura</taxon>
    </lineage>
</organism>
<dbReference type="InterPro" id="IPR000515">
    <property type="entry name" value="MetI-like"/>
</dbReference>
<evidence type="ECO:0000256" key="5">
    <source>
        <dbReference type="ARBA" id="ARBA00022989"/>
    </source>
</evidence>
<feature type="transmembrane region" description="Helical" evidence="7">
    <location>
        <begin position="228"/>
        <end position="247"/>
    </location>
</feature>
<evidence type="ECO:0000313" key="11">
    <source>
        <dbReference type="Proteomes" id="UP001049518"/>
    </source>
</evidence>
<evidence type="ECO:0000256" key="6">
    <source>
        <dbReference type="ARBA" id="ARBA00023136"/>
    </source>
</evidence>
<comment type="similarity">
    <text evidence="7">Belongs to the binding-protein-dependent transport system permease family.</text>
</comment>
<protein>
    <submittedName>
        <fullName evidence="10">Sugar ABC transporter permease</fullName>
    </submittedName>
</protein>
<dbReference type="PANTHER" id="PTHR30193:SF1">
    <property type="entry name" value="ABC TRANSPORTER PERMEASE PROTEIN YESP-RELATED"/>
    <property type="match status" value="1"/>
</dbReference>
<keyword evidence="2 7" id="KW-0813">Transport</keyword>
<dbReference type="Proteomes" id="UP001049518">
    <property type="component" value="Chromosome"/>
</dbReference>
<feature type="transmembrane region" description="Helical" evidence="7">
    <location>
        <begin position="39"/>
        <end position="66"/>
    </location>
</feature>
<dbReference type="SUPFAM" id="SSF160964">
    <property type="entry name" value="MalF N-terminal region-like"/>
    <property type="match status" value="1"/>
</dbReference>
<dbReference type="RefSeq" id="WP_231332885.1">
    <property type="nucleotide sequence ID" value="NZ_CP059572.1"/>
</dbReference>
<dbReference type="PANTHER" id="PTHR30193">
    <property type="entry name" value="ABC TRANSPORTER PERMEASE PROTEIN"/>
    <property type="match status" value="1"/>
</dbReference>
<dbReference type="CDD" id="cd06261">
    <property type="entry name" value="TM_PBP2"/>
    <property type="match status" value="1"/>
</dbReference>
<evidence type="ECO:0000256" key="7">
    <source>
        <dbReference type="RuleBase" id="RU363032"/>
    </source>
</evidence>
<evidence type="ECO:0000256" key="4">
    <source>
        <dbReference type="ARBA" id="ARBA00022692"/>
    </source>
</evidence>
<evidence type="ECO:0000256" key="2">
    <source>
        <dbReference type="ARBA" id="ARBA00022448"/>
    </source>
</evidence>
<dbReference type="InterPro" id="IPR035906">
    <property type="entry name" value="MetI-like_sf"/>
</dbReference>
<evidence type="ECO:0000259" key="9">
    <source>
        <dbReference type="PROSITE" id="PS50928"/>
    </source>
</evidence>
<dbReference type="PROSITE" id="PS50928">
    <property type="entry name" value="ABC_TM1"/>
    <property type="match status" value="1"/>
</dbReference>
<comment type="subcellular location">
    <subcellularLocation>
        <location evidence="1 7">Cell membrane</location>
        <topology evidence="1 7">Multi-pass membrane protein</topology>
    </subcellularLocation>
</comment>
<feature type="transmembrane region" description="Helical" evidence="7">
    <location>
        <begin position="300"/>
        <end position="322"/>
    </location>
</feature>
<proteinExistence type="inferred from homology"/>
<keyword evidence="5 7" id="KW-1133">Transmembrane helix</keyword>
<accession>A0ABX8QSS4</accession>
<dbReference type="EMBL" id="CP059572">
    <property type="protein sequence ID" value="QXJ19853.1"/>
    <property type="molecule type" value="Genomic_DNA"/>
</dbReference>
<dbReference type="InterPro" id="IPR051393">
    <property type="entry name" value="ABC_transporter_permease"/>
</dbReference>
<feature type="transmembrane region" description="Helical" evidence="7">
    <location>
        <begin position="133"/>
        <end position="153"/>
    </location>
</feature>
<feature type="region of interest" description="Disordered" evidence="8">
    <location>
        <begin position="1"/>
        <end position="29"/>
    </location>
</feature>
<feature type="domain" description="ABC transmembrane type-1" evidence="9">
    <location>
        <begin position="95"/>
        <end position="321"/>
    </location>
</feature>
<evidence type="ECO:0000256" key="1">
    <source>
        <dbReference type="ARBA" id="ARBA00004651"/>
    </source>
</evidence>
<evidence type="ECO:0000256" key="8">
    <source>
        <dbReference type="SAM" id="MobiDB-lite"/>
    </source>
</evidence>
<name>A0ABX8QSS4_9ACTN</name>
<gene>
    <name evidence="10" type="ORF">AGRA3207_000456</name>
</gene>
<keyword evidence="3" id="KW-1003">Cell membrane</keyword>
<feature type="transmembrane region" description="Helical" evidence="7">
    <location>
        <begin position="99"/>
        <end position="121"/>
    </location>
</feature>
<evidence type="ECO:0000256" key="3">
    <source>
        <dbReference type="ARBA" id="ARBA00022475"/>
    </source>
</evidence>